<reference evidence="3 5" key="2">
    <citation type="submission" date="2015-10" db="EMBL/GenBank/DDBJ databases">
        <title>Comparative genomics and high-throughput reverse genetic screens identify a new phytobacterial MAMP and an Arabidopsis receptor required for immune elicitation.</title>
        <authorList>
            <person name="Mott G.A."/>
            <person name="Thakur S."/>
            <person name="Wang P.W."/>
            <person name="Desveaux D."/>
            <person name="Guttman D.S."/>
        </authorList>
    </citation>
    <scope>NUCLEOTIDE SEQUENCE [LARGE SCALE GENOMIC DNA]</scope>
    <source>
        <strain evidence="3 5">BR1</strain>
    </source>
</reference>
<evidence type="ECO:0000313" key="5">
    <source>
        <dbReference type="Proteomes" id="UP000037836"/>
    </source>
</evidence>
<feature type="region of interest" description="Disordered" evidence="1">
    <location>
        <begin position="84"/>
        <end position="132"/>
    </location>
</feature>
<dbReference type="EMBL" id="RBPT01000219">
    <property type="protein sequence ID" value="RMO46229.1"/>
    <property type="molecule type" value="Genomic_DNA"/>
</dbReference>
<organism evidence="4 6">
    <name type="scientific">Pseudomonas savastanoi pv. glycinea</name>
    <name type="common">Pseudomonas syringae pv. glycinea</name>
    <dbReference type="NCBI Taxonomy" id="318"/>
    <lineage>
        <taxon>Bacteria</taxon>
        <taxon>Pseudomonadati</taxon>
        <taxon>Pseudomonadota</taxon>
        <taxon>Gammaproteobacteria</taxon>
        <taxon>Pseudomonadales</taxon>
        <taxon>Pseudomonadaceae</taxon>
        <taxon>Pseudomonas</taxon>
    </lineage>
</organism>
<reference evidence="3 5" key="1">
    <citation type="submission" date="2015-07" db="EMBL/GenBank/DDBJ databases">
        <authorList>
            <person name="O'Brien H.E."/>
            <person name="Thakur S."/>
            <person name="Gong Y."/>
            <person name="Wang P.W."/>
            <person name="Guttman D.S."/>
        </authorList>
    </citation>
    <scope>NUCLEOTIDE SEQUENCE [LARGE SCALE GENOMIC DNA]</scope>
    <source>
        <strain evidence="3 5">BR1</strain>
    </source>
</reference>
<proteinExistence type="predicted"/>
<evidence type="ECO:0000256" key="1">
    <source>
        <dbReference type="SAM" id="MobiDB-lite"/>
    </source>
</evidence>
<accession>A0A3M3GMW2</accession>
<evidence type="ECO:0000313" key="3">
    <source>
        <dbReference type="EMBL" id="KPC39852.1"/>
    </source>
</evidence>
<dbReference type="AlphaFoldDB" id="A0A3M3GMW2"/>
<evidence type="ECO:0000259" key="2">
    <source>
        <dbReference type="Pfam" id="PF03050"/>
    </source>
</evidence>
<feature type="domain" description="Transposase IS66 central" evidence="2">
    <location>
        <begin position="6"/>
        <end position="83"/>
    </location>
</feature>
<protein>
    <submittedName>
        <fullName evidence="3 4">ISPsy5</fullName>
    </submittedName>
</protein>
<evidence type="ECO:0000313" key="4">
    <source>
        <dbReference type="EMBL" id="RMO46229.1"/>
    </source>
</evidence>
<dbReference type="EMBL" id="LGLO01000094">
    <property type="protein sequence ID" value="KPC39852.1"/>
    <property type="molecule type" value="Genomic_DNA"/>
</dbReference>
<dbReference type="Proteomes" id="UP000280599">
    <property type="component" value="Unassembled WGS sequence"/>
</dbReference>
<dbReference type="InterPro" id="IPR004291">
    <property type="entry name" value="Transposase_IS66_central"/>
</dbReference>
<feature type="compositionally biased region" description="Polar residues" evidence="1">
    <location>
        <begin position="84"/>
        <end position="96"/>
    </location>
</feature>
<dbReference type="Proteomes" id="UP000037836">
    <property type="component" value="Unassembled WGS sequence"/>
</dbReference>
<sequence>MPLCLLACINKLYGIERELKDVSDEQRYIGRQEKSLPELTKLKAWMETTQPQATSQSALGKAVNYLAHNWSRIERYIEAGFYPSTTTLPKEQSGRSPSDEKPGCSATRPKAPRPAPRSTAWSRPPNSPAKSLIRGCATYLSGCRMLHR</sequence>
<reference evidence="4 6" key="3">
    <citation type="submission" date="2018-08" db="EMBL/GenBank/DDBJ databases">
        <title>Recombination of ecologically and evolutionarily significant loci maintains genetic cohesion in the Pseudomonas syringae species complex.</title>
        <authorList>
            <person name="Dillon M."/>
            <person name="Thakur S."/>
            <person name="Almeida R.N.D."/>
            <person name="Weir B.S."/>
            <person name="Guttman D.S."/>
        </authorList>
    </citation>
    <scope>NUCLEOTIDE SEQUENCE [LARGE SCALE GENOMIC DNA]</scope>
    <source>
        <strain evidence="4 6">ICMP 867</strain>
    </source>
</reference>
<gene>
    <name evidence="3" type="ORF">AC496_2727</name>
    <name evidence="4" type="ORF">ALQ41_03688</name>
</gene>
<keyword evidence="5" id="KW-1185">Reference proteome</keyword>
<evidence type="ECO:0000313" key="6">
    <source>
        <dbReference type="Proteomes" id="UP000280599"/>
    </source>
</evidence>
<comment type="caution">
    <text evidence="4">The sequence shown here is derived from an EMBL/GenBank/DDBJ whole genome shotgun (WGS) entry which is preliminary data.</text>
</comment>
<dbReference type="Pfam" id="PF03050">
    <property type="entry name" value="DDE_Tnp_IS66"/>
    <property type="match status" value="1"/>
</dbReference>
<name>A0A3M3GMW2_PSESG</name>